<sequence length="798" mass="85728">MIAFPVQGTDAQLLVALDGAVELRLAQSDLVAVLPKRHCRWWRPSAPAKAFQVDAGDLVGATLPGGLSLRIWSCPLQPADCACQKRTRQLVCSPLLRCASDAAAAQAVALLQRLGSWRAQAEPPRLLVIINPRSGQGRGKRIYERQVAPILAAAGLEVAVADTLRRGHAGELAARIDLRACDLLVLVGGDGTVFDALQGLLQRPDWADAARLPLCQVPGGSGNALAANCGLWSPVTAAHAICKGRQRVLDIVSVLQPPGRRYYAFLSIVFGMVANLDRGTEHLRWLGGARFTVGLLQQILLRTAFEARVAFLPPGNAPAGAPAPHAISGADVALHACSGLAVAPLVAALPAEGPGKGAGLGCPPGPPTPLLDALGPVSRVDPLDEASLPPKWRTLGPEKVALFAACNLPWLDFKFDLAPEADFDTGHLDLLYTRVVTRREAFEFSNHCKRATHLKLPMCGFEKVAALVLEPVSKGTWLLLDGEEVAYERIYAEDAPAHPVPQRLHNTHEALAAASAGLKRLAMDHDEKTAAVALLNRQYEGKVTELEKLANLEQSVEALQKERAGLAQSVQALQRQREATKAENSAEQQHLNELRWKMDADLAAATTEQATAEQSVRDLAIHDDASTEIAAMQAAAFAQIQHSHLERLKQVQAREEHLRKESLMLDDRSRLLARREHLLAVKEGHIPAREALPVLGDNLSAAWEQGAEGTLPQLQVTINEMHDNPNEMHDNPLFGSVGSGGVQVGQQASRQGTPTRAQGSTSAMDFMGSMFESALVVARQSEVAELEQSPAIYAGNRS</sequence>
<dbReference type="Proteomes" id="UP001445335">
    <property type="component" value="Unassembled WGS sequence"/>
</dbReference>
<dbReference type="InterPro" id="IPR016064">
    <property type="entry name" value="NAD/diacylglycerol_kinase_sf"/>
</dbReference>
<evidence type="ECO:0000256" key="2">
    <source>
        <dbReference type="SAM" id="MobiDB-lite"/>
    </source>
</evidence>
<keyword evidence="1" id="KW-0175">Coiled coil</keyword>
<gene>
    <name evidence="4" type="ORF">WJX81_004306</name>
</gene>
<name>A0AAW1RNI9_9CHLO</name>
<protein>
    <recommendedName>
        <fullName evidence="3">DAGKc domain-containing protein</fullName>
    </recommendedName>
</protein>
<dbReference type="Pfam" id="PF00781">
    <property type="entry name" value="DAGK_cat"/>
    <property type="match status" value="1"/>
</dbReference>
<dbReference type="InterPro" id="IPR017438">
    <property type="entry name" value="ATP-NAD_kinase_N"/>
</dbReference>
<dbReference type="Gene3D" id="3.40.50.10330">
    <property type="entry name" value="Probable inorganic polyphosphate/atp-NAD kinase, domain 1"/>
    <property type="match status" value="1"/>
</dbReference>
<dbReference type="InterPro" id="IPR001206">
    <property type="entry name" value="Diacylglycerol_kinase_cat_dom"/>
</dbReference>
<reference evidence="4 5" key="1">
    <citation type="journal article" date="2024" name="Nat. Commun.">
        <title>Phylogenomics reveals the evolutionary origins of lichenization in chlorophyte algae.</title>
        <authorList>
            <person name="Puginier C."/>
            <person name="Libourel C."/>
            <person name="Otte J."/>
            <person name="Skaloud P."/>
            <person name="Haon M."/>
            <person name="Grisel S."/>
            <person name="Petersen M."/>
            <person name="Berrin J.G."/>
            <person name="Delaux P.M."/>
            <person name="Dal Grande F."/>
            <person name="Keller J."/>
        </authorList>
    </citation>
    <scope>NUCLEOTIDE SEQUENCE [LARGE SCALE GENOMIC DNA]</scope>
    <source>
        <strain evidence="4 5">SAG 245.80</strain>
    </source>
</reference>
<evidence type="ECO:0000313" key="5">
    <source>
        <dbReference type="Proteomes" id="UP001445335"/>
    </source>
</evidence>
<keyword evidence="5" id="KW-1185">Reference proteome</keyword>
<dbReference type="InterPro" id="IPR050187">
    <property type="entry name" value="Lipid_Phosphate_FormReg"/>
</dbReference>
<dbReference type="PANTHER" id="PTHR12358">
    <property type="entry name" value="SPHINGOSINE KINASE"/>
    <property type="match status" value="1"/>
</dbReference>
<evidence type="ECO:0000259" key="3">
    <source>
        <dbReference type="PROSITE" id="PS50146"/>
    </source>
</evidence>
<dbReference type="SUPFAM" id="SSF111331">
    <property type="entry name" value="NAD kinase/diacylglycerol kinase-like"/>
    <property type="match status" value="1"/>
</dbReference>
<accession>A0AAW1RNI9</accession>
<dbReference type="GO" id="GO:0001727">
    <property type="term" value="F:lipid kinase activity"/>
    <property type="evidence" value="ECO:0007669"/>
    <property type="project" value="TreeGrafter"/>
</dbReference>
<feature type="domain" description="DAGKc" evidence="3">
    <location>
        <begin position="121"/>
        <end position="258"/>
    </location>
</feature>
<evidence type="ECO:0000313" key="4">
    <source>
        <dbReference type="EMBL" id="KAK9835354.1"/>
    </source>
</evidence>
<dbReference type="SMART" id="SM00046">
    <property type="entry name" value="DAGKc"/>
    <property type="match status" value="1"/>
</dbReference>
<dbReference type="PANTHER" id="PTHR12358:SF31">
    <property type="entry name" value="ACYLGLYCEROL KINASE, MITOCHONDRIAL"/>
    <property type="match status" value="1"/>
</dbReference>
<feature type="region of interest" description="Disordered" evidence="2">
    <location>
        <begin position="722"/>
        <end position="761"/>
    </location>
</feature>
<dbReference type="Gene3D" id="2.60.200.40">
    <property type="match status" value="1"/>
</dbReference>
<organism evidence="4 5">
    <name type="scientific">Elliptochloris bilobata</name>
    <dbReference type="NCBI Taxonomy" id="381761"/>
    <lineage>
        <taxon>Eukaryota</taxon>
        <taxon>Viridiplantae</taxon>
        <taxon>Chlorophyta</taxon>
        <taxon>core chlorophytes</taxon>
        <taxon>Trebouxiophyceae</taxon>
        <taxon>Trebouxiophyceae incertae sedis</taxon>
        <taxon>Elliptochloris clade</taxon>
        <taxon>Elliptochloris</taxon>
    </lineage>
</organism>
<evidence type="ECO:0000256" key="1">
    <source>
        <dbReference type="SAM" id="Coils"/>
    </source>
</evidence>
<dbReference type="GO" id="GO:0016773">
    <property type="term" value="F:phosphotransferase activity, alcohol group as acceptor"/>
    <property type="evidence" value="ECO:0007669"/>
    <property type="project" value="UniProtKB-ARBA"/>
</dbReference>
<proteinExistence type="predicted"/>
<comment type="caution">
    <text evidence="4">The sequence shown here is derived from an EMBL/GenBank/DDBJ whole genome shotgun (WGS) entry which is preliminary data.</text>
</comment>
<dbReference type="PROSITE" id="PS50146">
    <property type="entry name" value="DAGK"/>
    <property type="match status" value="1"/>
</dbReference>
<dbReference type="EMBL" id="JALJOU010000028">
    <property type="protein sequence ID" value="KAK9835354.1"/>
    <property type="molecule type" value="Genomic_DNA"/>
</dbReference>
<dbReference type="GO" id="GO:0016020">
    <property type="term" value="C:membrane"/>
    <property type="evidence" value="ECO:0007669"/>
    <property type="project" value="TreeGrafter"/>
</dbReference>
<dbReference type="GO" id="GO:0005737">
    <property type="term" value="C:cytoplasm"/>
    <property type="evidence" value="ECO:0007669"/>
    <property type="project" value="TreeGrafter"/>
</dbReference>
<dbReference type="AlphaFoldDB" id="A0AAW1RNI9"/>
<feature type="coiled-coil region" evidence="1">
    <location>
        <begin position="542"/>
        <end position="590"/>
    </location>
</feature>
<dbReference type="GO" id="GO:0046512">
    <property type="term" value="P:sphingosine biosynthetic process"/>
    <property type="evidence" value="ECO:0007669"/>
    <property type="project" value="TreeGrafter"/>
</dbReference>